<dbReference type="Proteomes" id="UP001178461">
    <property type="component" value="Chromosome Z"/>
</dbReference>
<evidence type="ECO:0000256" key="5">
    <source>
        <dbReference type="ARBA" id="ARBA00022737"/>
    </source>
</evidence>
<dbReference type="InterPro" id="IPR019734">
    <property type="entry name" value="TPR_rpt"/>
</dbReference>
<evidence type="ECO:0000256" key="8">
    <source>
        <dbReference type="PROSITE-ProRule" id="PRU00339"/>
    </source>
</evidence>
<dbReference type="Pfam" id="PF13181">
    <property type="entry name" value="TPR_8"/>
    <property type="match status" value="1"/>
</dbReference>
<evidence type="ECO:0000256" key="3">
    <source>
        <dbReference type="ARBA" id="ARBA00022443"/>
    </source>
</evidence>
<keyword evidence="5" id="KW-0677">Repeat</keyword>
<evidence type="ECO:0000259" key="10">
    <source>
        <dbReference type="PROSITE" id="PS50002"/>
    </source>
</evidence>
<dbReference type="GO" id="GO:0005737">
    <property type="term" value="C:cytoplasm"/>
    <property type="evidence" value="ECO:0007669"/>
    <property type="project" value="UniProtKB-SubCell"/>
</dbReference>
<reference evidence="11" key="1">
    <citation type="submission" date="2022-12" db="EMBL/GenBank/DDBJ databases">
        <authorList>
            <person name="Alioto T."/>
            <person name="Alioto T."/>
            <person name="Gomez Garrido J."/>
        </authorList>
    </citation>
    <scope>NUCLEOTIDE SEQUENCE</scope>
</reference>
<feature type="region of interest" description="Disordered" evidence="9">
    <location>
        <begin position="214"/>
        <end position="243"/>
    </location>
</feature>
<dbReference type="PROSITE" id="PS50002">
    <property type="entry name" value="SH3"/>
    <property type="match status" value="1"/>
</dbReference>
<feature type="domain" description="SH3" evidence="10">
    <location>
        <begin position="373"/>
        <end position="432"/>
    </location>
</feature>
<gene>
    <name evidence="11" type="ORF">PODLI_1B008734</name>
</gene>
<dbReference type="PANTHER" id="PTHR15175">
    <property type="entry name" value="NEUTROPHIL CYTOSOLIC FACTOR 2, NEUTROPHIL NADPH OXIDASE FACTOR 2"/>
    <property type="match status" value="1"/>
</dbReference>
<feature type="compositionally biased region" description="Pro residues" evidence="9">
    <location>
        <begin position="229"/>
        <end position="240"/>
    </location>
</feature>
<feature type="repeat" description="TPR" evidence="8">
    <location>
        <begin position="37"/>
        <end position="70"/>
    </location>
</feature>
<dbReference type="SUPFAM" id="SSF50044">
    <property type="entry name" value="SH3-domain"/>
    <property type="match status" value="1"/>
</dbReference>
<dbReference type="InterPro" id="IPR000270">
    <property type="entry name" value="PB1_dom"/>
</dbReference>
<comment type="subcellular location">
    <subcellularLocation>
        <location evidence="1">Cytoplasm</location>
    </subcellularLocation>
</comment>
<dbReference type="Pfam" id="PF00018">
    <property type="entry name" value="SH3_1"/>
    <property type="match status" value="1"/>
</dbReference>
<dbReference type="SUPFAM" id="SSF54277">
    <property type="entry name" value="CAD &amp; PB1 domains"/>
    <property type="match status" value="1"/>
</dbReference>
<dbReference type="InterPro" id="IPR011990">
    <property type="entry name" value="TPR-like_helical_dom_sf"/>
</dbReference>
<dbReference type="SUPFAM" id="SSF48452">
    <property type="entry name" value="TPR-like"/>
    <property type="match status" value="1"/>
</dbReference>
<evidence type="ECO:0000313" key="11">
    <source>
        <dbReference type="EMBL" id="CAI5794250.1"/>
    </source>
</evidence>
<dbReference type="PROSITE" id="PS50005">
    <property type="entry name" value="TPR"/>
    <property type="match status" value="1"/>
</dbReference>
<proteinExistence type="inferred from homology"/>
<evidence type="ECO:0000313" key="12">
    <source>
        <dbReference type="Proteomes" id="UP001178461"/>
    </source>
</evidence>
<dbReference type="SMART" id="SM00028">
    <property type="entry name" value="TPR"/>
    <property type="match status" value="3"/>
</dbReference>
<keyword evidence="12" id="KW-1185">Reference proteome</keyword>
<dbReference type="Gene3D" id="2.30.30.40">
    <property type="entry name" value="SH3 Domains"/>
    <property type="match status" value="1"/>
</dbReference>
<evidence type="ECO:0000256" key="6">
    <source>
        <dbReference type="ARBA" id="ARBA00022803"/>
    </source>
</evidence>
<evidence type="ECO:0000256" key="4">
    <source>
        <dbReference type="ARBA" id="ARBA00022490"/>
    </source>
</evidence>
<sequence length="432" mass="48429">MAYSNLVRHWNKGVLALEKGSWESALHIFCSIENPPSKISFNIGCLHLSRGDLEQALEAFDQSISKDNCLAVGFFQRGYSYLLLERYEEALNDFRLALLHLRKNPCIDYKQLGLKFVLCAWEVAYNTAAAHCRLGQWQDAQQTLKEAAGETPKGQIHHLDSALKQVQEHLFLEPRSVPQGEIFKPPKKDVEELEEKDFLGQAKVISSAYEEDCGIGFHDPQPQKGSSGIPPPPGKEPPTLPCERQNIQKSAPAKEDDDRADMNIAGQNTSLEDLSSSGEASDITNGFILLKIHTSYSVKVKMSPVPSLADFRNLLQEECCQQATRMSVRYKISGSDELIPVSSDEELRNIWQSMEGGQLTIWCQAQRDTTSRPALYHMIACHPYTAQGQEDLSFKEGDKLEILSEVNEEWLEGRCNGTTGIFPKCFAVRECC</sequence>
<dbReference type="AlphaFoldDB" id="A0AA35LDA7"/>
<evidence type="ECO:0000256" key="1">
    <source>
        <dbReference type="ARBA" id="ARBA00004496"/>
    </source>
</evidence>
<dbReference type="Gene3D" id="3.10.20.90">
    <property type="entry name" value="Phosphatidylinositol 3-kinase Catalytic Subunit, Chain A, domain 1"/>
    <property type="match status" value="1"/>
</dbReference>
<evidence type="ECO:0000256" key="9">
    <source>
        <dbReference type="SAM" id="MobiDB-lite"/>
    </source>
</evidence>
<evidence type="ECO:0000256" key="7">
    <source>
        <dbReference type="PROSITE-ProRule" id="PRU00192"/>
    </source>
</evidence>
<dbReference type="Pfam" id="PF00564">
    <property type="entry name" value="PB1"/>
    <property type="match status" value="1"/>
</dbReference>
<keyword evidence="3 7" id="KW-0728">SH3 domain</keyword>
<keyword evidence="4" id="KW-0963">Cytoplasm</keyword>
<accession>A0AA35LDA7</accession>
<dbReference type="InterPro" id="IPR001452">
    <property type="entry name" value="SH3_domain"/>
</dbReference>
<dbReference type="FunFam" id="1.25.40.10:FF:000017">
    <property type="entry name" value="NADPH oxidase regulator NoxR"/>
    <property type="match status" value="1"/>
</dbReference>
<dbReference type="PRINTS" id="PR00499">
    <property type="entry name" value="P67PHOX"/>
</dbReference>
<evidence type="ECO:0000256" key="2">
    <source>
        <dbReference type="ARBA" id="ARBA00008051"/>
    </source>
</evidence>
<dbReference type="GO" id="GO:0016176">
    <property type="term" value="F:superoxide-generating NADPH oxidase activator activity"/>
    <property type="evidence" value="ECO:0007669"/>
    <property type="project" value="TreeGrafter"/>
</dbReference>
<comment type="similarity">
    <text evidence="2">Belongs to the NCF2/NOXA1 family.</text>
</comment>
<dbReference type="InterPro" id="IPR051864">
    <property type="entry name" value="NCF2_NOXA1"/>
</dbReference>
<dbReference type="EMBL" id="OX395140">
    <property type="protein sequence ID" value="CAI5794250.1"/>
    <property type="molecule type" value="Genomic_DNA"/>
</dbReference>
<dbReference type="Gene3D" id="1.25.40.10">
    <property type="entry name" value="Tetratricopeptide repeat domain"/>
    <property type="match status" value="1"/>
</dbReference>
<protein>
    <submittedName>
        <fullName evidence="11">NADPH oxidase activator 1</fullName>
    </submittedName>
</protein>
<organism evidence="11 12">
    <name type="scientific">Podarcis lilfordi</name>
    <name type="common">Lilford's wall lizard</name>
    <dbReference type="NCBI Taxonomy" id="74358"/>
    <lineage>
        <taxon>Eukaryota</taxon>
        <taxon>Metazoa</taxon>
        <taxon>Chordata</taxon>
        <taxon>Craniata</taxon>
        <taxon>Vertebrata</taxon>
        <taxon>Euteleostomi</taxon>
        <taxon>Lepidosauria</taxon>
        <taxon>Squamata</taxon>
        <taxon>Bifurcata</taxon>
        <taxon>Unidentata</taxon>
        <taxon>Episquamata</taxon>
        <taxon>Laterata</taxon>
        <taxon>Lacertibaenia</taxon>
        <taxon>Lacertidae</taxon>
        <taxon>Podarcis</taxon>
    </lineage>
</organism>
<dbReference type="InterPro" id="IPR036028">
    <property type="entry name" value="SH3-like_dom_sf"/>
</dbReference>
<dbReference type="GO" id="GO:0042554">
    <property type="term" value="P:superoxide anion generation"/>
    <property type="evidence" value="ECO:0007669"/>
    <property type="project" value="TreeGrafter"/>
</dbReference>
<name>A0AA35LDA7_9SAUR</name>
<dbReference type="SMART" id="SM00666">
    <property type="entry name" value="PB1"/>
    <property type="match status" value="1"/>
</dbReference>
<dbReference type="PANTHER" id="PTHR15175:SF4">
    <property type="entry name" value="NADPH OXIDASE ACTIVATOR 1"/>
    <property type="match status" value="1"/>
</dbReference>
<dbReference type="SMART" id="SM00326">
    <property type="entry name" value="SH3"/>
    <property type="match status" value="1"/>
</dbReference>
<keyword evidence="6 8" id="KW-0802">TPR repeat</keyword>